<accession>A0ABW6Z357</accession>
<feature type="domain" description="Alpha-1,6-glucosidases pullulanase-type C-terminal" evidence="1">
    <location>
        <begin position="2"/>
        <end position="45"/>
    </location>
</feature>
<feature type="non-terminal residue" evidence="2">
    <location>
        <position position="1"/>
    </location>
</feature>
<proteinExistence type="predicted"/>
<dbReference type="RefSeq" id="WP_392078925.1">
    <property type="nucleotide sequence ID" value="NZ_JBICBM010000015.1"/>
</dbReference>
<protein>
    <submittedName>
        <fullName evidence="2">Alpha-1,6-glucosidase domain-containing protein</fullName>
    </submittedName>
</protein>
<reference evidence="2 3" key="1">
    <citation type="submission" date="2024-10" db="EMBL/GenBank/DDBJ databases">
        <title>The Natural Products Discovery Center: Release of the First 8490 Sequenced Strains for Exploring Actinobacteria Biosynthetic Diversity.</title>
        <authorList>
            <person name="Kalkreuter E."/>
            <person name="Kautsar S.A."/>
            <person name="Yang D."/>
            <person name="Bader C.D."/>
            <person name="Teijaro C.N."/>
            <person name="Fluegel L."/>
            <person name="Davis C.M."/>
            <person name="Simpson J.R."/>
            <person name="Lauterbach L."/>
            <person name="Steele A.D."/>
            <person name="Gui C."/>
            <person name="Meng S."/>
            <person name="Li G."/>
            <person name="Viehrig K."/>
            <person name="Ye F."/>
            <person name="Su P."/>
            <person name="Kiefer A.F."/>
            <person name="Nichols A."/>
            <person name="Cepeda A.J."/>
            <person name="Yan W."/>
            <person name="Fan B."/>
            <person name="Jiang Y."/>
            <person name="Adhikari A."/>
            <person name="Zheng C.-J."/>
            <person name="Schuster L."/>
            <person name="Cowan T.M."/>
            <person name="Smanski M.J."/>
            <person name="Chevrette M.G."/>
            <person name="De Carvalho L.P.S."/>
            <person name="Shen B."/>
        </authorList>
    </citation>
    <scope>NUCLEOTIDE SEQUENCE [LARGE SCALE GENOMIC DNA]</scope>
    <source>
        <strain evidence="2 3">NPDC013366</strain>
    </source>
</reference>
<dbReference type="Proteomes" id="UP001603418">
    <property type="component" value="Unassembled WGS sequence"/>
</dbReference>
<dbReference type="InterPro" id="IPR013780">
    <property type="entry name" value="Glyco_hydro_b"/>
</dbReference>
<evidence type="ECO:0000259" key="1">
    <source>
        <dbReference type="Pfam" id="PF11852"/>
    </source>
</evidence>
<name>A0ABW6Z357_9ACTN</name>
<keyword evidence="3" id="KW-1185">Reference proteome</keyword>
<gene>
    <name evidence="2" type="ORF">ACF1HC_28955</name>
</gene>
<dbReference type="EMBL" id="JBICBM010000015">
    <property type="protein sequence ID" value="MFF9885589.1"/>
    <property type="molecule type" value="Genomic_DNA"/>
</dbReference>
<dbReference type="Gene3D" id="2.60.40.1180">
    <property type="entry name" value="Golgi alpha-mannosidase II"/>
    <property type="match status" value="1"/>
</dbReference>
<dbReference type="SUPFAM" id="SSF51011">
    <property type="entry name" value="Glycosyl hydrolase domain"/>
    <property type="match status" value="1"/>
</dbReference>
<evidence type="ECO:0000313" key="3">
    <source>
        <dbReference type="Proteomes" id="UP001603418"/>
    </source>
</evidence>
<evidence type="ECO:0000313" key="2">
    <source>
        <dbReference type="EMBL" id="MFF9885589.1"/>
    </source>
</evidence>
<dbReference type="InterPro" id="IPR024561">
    <property type="entry name" value="Pullul_strch_C"/>
</dbReference>
<comment type="caution">
    <text evidence="2">The sequence shown here is derived from an EMBL/GenBank/DDBJ whole genome shotgun (WGS) entry which is preliminary data.</text>
</comment>
<sequence>GALAGTPYTLHPVQATGSDHTVKSASYTTGTATFTVPARTVAVFTR</sequence>
<organism evidence="2 3">
    <name type="scientific">Streptomyces eurythermus</name>
    <dbReference type="NCBI Taxonomy" id="42237"/>
    <lineage>
        <taxon>Bacteria</taxon>
        <taxon>Bacillati</taxon>
        <taxon>Actinomycetota</taxon>
        <taxon>Actinomycetes</taxon>
        <taxon>Kitasatosporales</taxon>
        <taxon>Streptomycetaceae</taxon>
        <taxon>Streptomyces</taxon>
    </lineage>
</organism>
<dbReference type="Pfam" id="PF11852">
    <property type="entry name" value="Pullul_strch_C"/>
    <property type="match status" value="1"/>
</dbReference>